<name>A0A168NSQ2_9CLOT</name>
<dbReference type="AlphaFoldDB" id="A0A168NSQ2"/>
<accession>A0A168NSQ2</accession>
<dbReference type="PANTHER" id="PTHR43531:SF11">
    <property type="entry name" value="METHYL-ACCEPTING CHEMOTAXIS PROTEIN 3"/>
    <property type="match status" value="1"/>
</dbReference>
<proteinExistence type="inferred from homology"/>
<dbReference type="InterPro" id="IPR003660">
    <property type="entry name" value="HAMP_dom"/>
</dbReference>
<keyword evidence="3" id="KW-1133">Transmembrane helix</keyword>
<sequence length="379" mass="42794">MTMNIFKDMKVKTKLVGTFLCIIILIGIIAGVGLKNLSNTTLSCDNMYNSNLISVDLIHSVKENLLNIGLDMSELINEKDKGKASRLIDSIHKYQENDNKLLYEYNNTDGGSDDWLEGEEQVYNKFINQLNGYRKSREKVISLIQDGRKEEALSLYSNTLEELNSVFVSLNKIIQLNSNGAKQDNIINQQIYRKNFALIMGLSIVALIFAGILSSIITRQIESSLTEINNFAKRLSNCDFTSNIDSNSKDEFGQTLASLNKAQFHMKQVIQAIMENCSDVSSLSEEVYSSVEEIDAKMQNINASVDEISSGIEETSSISQQIYSSEEEIDVGIKELTKKTYEENENSSKIRNRAVEAQVKVEDSIETIQKLFMEKQKKY</sequence>
<dbReference type="GO" id="GO:0004888">
    <property type="term" value="F:transmembrane signaling receptor activity"/>
    <property type="evidence" value="ECO:0007669"/>
    <property type="project" value="TreeGrafter"/>
</dbReference>
<dbReference type="PATRIC" id="fig|1538.10.peg.1845"/>
<dbReference type="PANTHER" id="PTHR43531">
    <property type="entry name" value="PROTEIN ICFG"/>
    <property type="match status" value="1"/>
</dbReference>
<dbReference type="InterPro" id="IPR024478">
    <property type="entry name" value="HlyB_4HB_MCP"/>
</dbReference>
<keyword evidence="3" id="KW-0812">Transmembrane</keyword>
<dbReference type="Proteomes" id="UP000077407">
    <property type="component" value="Unassembled WGS sequence"/>
</dbReference>
<dbReference type="EMBL" id="LITT01000023">
    <property type="protein sequence ID" value="OAA86849.1"/>
    <property type="molecule type" value="Genomic_DNA"/>
</dbReference>
<evidence type="ECO:0000256" key="3">
    <source>
        <dbReference type="SAM" id="Phobius"/>
    </source>
</evidence>
<organism evidence="5 6">
    <name type="scientific">Clostridium ljungdahlii</name>
    <dbReference type="NCBI Taxonomy" id="1538"/>
    <lineage>
        <taxon>Bacteria</taxon>
        <taxon>Bacillati</taxon>
        <taxon>Bacillota</taxon>
        <taxon>Clostridia</taxon>
        <taxon>Eubacteriales</taxon>
        <taxon>Clostridiaceae</taxon>
        <taxon>Clostridium</taxon>
    </lineage>
</organism>
<keyword evidence="3" id="KW-0472">Membrane</keyword>
<dbReference type="Pfam" id="PF12729">
    <property type="entry name" value="4HB_MCP_1"/>
    <property type="match status" value="1"/>
</dbReference>
<dbReference type="GO" id="GO:0007165">
    <property type="term" value="P:signal transduction"/>
    <property type="evidence" value="ECO:0007669"/>
    <property type="project" value="InterPro"/>
</dbReference>
<dbReference type="GO" id="GO:0005886">
    <property type="term" value="C:plasma membrane"/>
    <property type="evidence" value="ECO:0007669"/>
    <property type="project" value="TreeGrafter"/>
</dbReference>
<comment type="caution">
    <text evidence="5">The sequence shown here is derived from an EMBL/GenBank/DDBJ whole genome shotgun (WGS) entry which is preliminary data.</text>
</comment>
<protein>
    <submittedName>
        <fullName evidence="5">Methyl-accepting chemotaxis protein 4</fullName>
    </submittedName>
</protein>
<dbReference type="InterPro" id="IPR051310">
    <property type="entry name" value="MCP_chemotaxis"/>
</dbReference>
<dbReference type="Gene3D" id="1.10.287.950">
    <property type="entry name" value="Methyl-accepting chemotaxis protein"/>
    <property type="match status" value="1"/>
</dbReference>
<evidence type="ECO:0000313" key="6">
    <source>
        <dbReference type="Proteomes" id="UP000077407"/>
    </source>
</evidence>
<gene>
    <name evidence="5" type="primary">mcp4_6</name>
    <name evidence="5" type="ORF">WY13_02243</name>
</gene>
<evidence type="ECO:0000313" key="5">
    <source>
        <dbReference type="EMBL" id="OAA86849.1"/>
    </source>
</evidence>
<evidence type="ECO:0000256" key="2">
    <source>
        <dbReference type="ARBA" id="ARBA00029447"/>
    </source>
</evidence>
<comment type="similarity">
    <text evidence="2">Belongs to the methyl-accepting chemotaxis (MCP) protein family.</text>
</comment>
<dbReference type="PROSITE" id="PS50885">
    <property type="entry name" value="HAMP"/>
    <property type="match status" value="1"/>
</dbReference>
<reference evidence="5 6" key="1">
    <citation type="journal article" date="2015" name="Biotechnol. Bioeng.">
        <title>Genome sequence and phenotypic characterization of Caulobacter segnis.</title>
        <authorList>
            <person name="Patel S."/>
            <person name="Fletcher B."/>
            <person name="Scott D.C."/>
            <person name="Ely B."/>
        </authorList>
    </citation>
    <scope>NUCLEOTIDE SEQUENCE [LARGE SCALE GENOMIC DNA]</scope>
    <source>
        <strain evidence="5 6">ERI-2</strain>
    </source>
</reference>
<dbReference type="GO" id="GO:0006935">
    <property type="term" value="P:chemotaxis"/>
    <property type="evidence" value="ECO:0007669"/>
    <property type="project" value="UniProtKB-KW"/>
</dbReference>
<keyword evidence="1" id="KW-0145">Chemotaxis</keyword>
<feature type="domain" description="HAMP" evidence="4">
    <location>
        <begin position="219"/>
        <end position="271"/>
    </location>
</feature>
<feature type="transmembrane region" description="Helical" evidence="3">
    <location>
        <begin position="196"/>
        <end position="217"/>
    </location>
</feature>
<evidence type="ECO:0000259" key="4">
    <source>
        <dbReference type="PROSITE" id="PS50885"/>
    </source>
</evidence>
<evidence type="ECO:0000256" key="1">
    <source>
        <dbReference type="ARBA" id="ARBA00022500"/>
    </source>
</evidence>
<dbReference type="SUPFAM" id="SSF58104">
    <property type="entry name" value="Methyl-accepting chemotaxis protein (MCP) signaling domain"/>
    <property type="match status" value="1"/>
</dbReference>